<feature type="compositionally biased region" description="Polar residues" evidence="1">
    <location>
        <begin position="534"/>
        <end position="548"/>
    </location>
</feature>
<feature type="compositionally biased region" description="Basic and acidic residues" evidence="1">
    <location>
        <begin position="242"/>
        <end position="259"/>
    </location>
</feature>
<dbReference type="EMBL" id="KI912114">
    <property type="protein sequence ID" value="ETS79083.1"/>
    <property type="molecule type" value="Genomic_DNA"/>
</dbReference>
<dbReference type="KEGG" id="pfy:PFICI_08936"/>
<keyword evidence="3" id="KW-1185">Reference proteome</keyword>
<sequence length="1065" mass="118412">MDDLKGPPKDGKKHSRVSKLTTYARQVFTNLSGAGSNSNAPISQTQSVPEGRDDTPNKTSAASCHEAQGVITEKEISNALHIMRGPVDGVEVGQSLTNLLQNGIKEQYLEQDKKPDDDVDENNKSPRLEGQTQDSLESPTTVPKQRPSSYAFGSSISPPMPKTIKIFDIRRSLSEHNDSGFPRSLYDCANSAPGDLEPKQNPSDDDKETMPSGRMSPGTFLKLASGSKRWVDRPTESNTEVVAKDQPERELRRRPKSPEVTDVPPSEPRETRRPKGLMIQRCEEDGGPMTPVYDLAEISPMQWVSPGIDADRVSRLNPIFVDQYSRMDPVAGEKLKRLKQGLIPETGIPNTAATVKKYDTDVIVDIHGVMEKKRGLTAEADAETDELYASNREREKRIIELREKKQLATYAAWHLQMKREDEEQQQKAEKLSKQTKQQQKSARLKVITSRVGSHLNHQLKEVNYQYDRTMEALEWQRTLMDHHNHTILELEHEIRETCNQVGKDDIDGVYKELLDPAQILVLHQPSAKEMRDSNAPSESGSGRPQPKSQVVMAHPTSSLELQQPEARRNLQPNIQDMENMGSGSASASASTSGNAVQVQPNHPHLVLHEDEGISLSLDDDNGDPYLHYGYEDMSDHGYVSGGDTPVGGVSGANVSGAGVSGANVFGANDDQQEAAVAETRPDKGKGKAVVQEAEETQEPPRVAERSLPQFIPYAGPSNWQTKLGITPKQSIFGPFTDTGNVQERREGPKPDPPIGRYMFKLRGIGGFRNFMYMRPFKVRKGRKIPPGLKTQSAAAYEKTQYFSEEDCWMSDDIWYNLLCGIERERPYLPHDLTSEEIEALELASTEFWEASSGKLGDLYSPNAFLYQKRRIEAAQRAFIDEANRIKARRETQAQQTEEHDSYCCCDNCILQNVGSGLGASTTSTTTQTRQSLRARTLDTLYRGVDSTTNATSPAAPRRRTVVMFPPQQPAAQTGQQADSSAPAYVQHFVAPETSYYDTGALDTHWEEEEDEGETGATQAATTDALATASVEHVDPSQDEDDMQFFLEDYIGFDDDDDEEDGDDDF</sequence>
<feature type="region of interest" description="Disordered" evidence="1">
    <location>
        <begin position="175"/>
        <end position="275"/>
    </location>
</feature>
<reference evidence="3" key="1">
    <citation type="journal article" date="2015" name="BMC Genomics">
        <title>Genomic and transcriptomic analysis of the endophytic fungus Pestalotiopsis fici reveals its lifestyle and high potential for synthesis of natural products.</title>
        <authorList>
            <person name="Wang X."/>
            <person name="Zhang X."/>
            <person name="Liu L."/>
            <person name="Xiang M."/>
            <person name="Wang W."/>
            <person name="Sun X."/>
            <person name="Che Y."/>
            <person name="Guo L."/>
            <person name="Liu G."/>
            <person name="Guo L."/>
            <person name="Wang C."/>
            <person name="Yin W.B."/>
            <person name="Stadler M."/>
            <person name="Zhang X."/>
            <person name="Liu X."/>
        </authorList>
    </citation>
    <scope>NUCLEOTIDE SEQUENCE [LARGE SCALE GENOMIC DNA]</scope>
    <source>
        <strain evidence="3">W106-1 / CGMCC3.15140</strain>
    </source>
</reference>
<feature type="region of interest" description="Disordered" evidence="1">
    <location>
        <begin position="524"/>
        <end position="597"/>
    </location>
</feature>
<feature type="region of interest" description="Disordered" evidence="1">
    <location>
        <begin position="421"/>
        <end position="442"/>
    </location>
</feature>
<dbReference type="Proteomes" id="UP000030651">
    <property type="component" value="Unassembled WGS sequence"/>
</dbReference>
<evidence type="ECO:0000313" key="2">
    <source>
        <dbReference type="EMBL" id="ETS79083.1"/>
    </source>
</evidence>
<dbReference type="GeneID" id="19273949"/>
<feature type="region of interest" description="Disordered" evidence="1">
    <location>
        <begin position="107"/>
        <end position="163"/>
    </location>
</feature>
<accession>W3WYY6</accession>
<evidence type="ECO:0000313" key="3">
    <source>
        <dbReference type="Proteomes" id="UP000030651"/>
    </source>
</evidence>
<dbReference type="RefSeq" id="XP_007835708.1">
    <property type="nucleotide sequence ID" value="XM_007837517.1"/>
</dbReference>
<feature type="region of interest" description="Disordered" evidence="1">
    <location>
        <begin position="31"/>
        <end position="69"/>
    </location>
</feature>
<dbReference type="HOGENOM" id="CLU_288561_0_0_1"/>
<dbReference type="eggNOG" id="ENOG502T4BP">
    <property type="taxonomic scope" value="Eukaryota"/>
</dbReference>
<dbReference type="OrthoDB" id="4587086at2759"/>
<proteinExistence type="predicted"/>
<feature type="compositionally biased region" description="Polar residues" evidence="1">
    <location>
        <begin position="31"/>
        <end position="48"/>
    </location>
</feature>
<feature type="compositionally biased region" description="Basic and acidic residues" evidence="1">
    <location>
        <begin position="107"/>
        <end position="127"/>
    </location>
</feature>
<dbReference type="AlphaFoldDB" id="W3WYY6"/>
<feature type="region of interest" description="Disordered" evidence="1">
    <location>
        <begin position="736"/>
        <end position="755"/>
    </location>
</feature>
<feature type="compositionally biased region" description="Polar residues" evidence="1">
    <location>
        <begin position="130"/>
        <end position="157"/>
    </location>
</feature>
<protein>
    <submittedName>
        <fullName evidence="2">Uncharacterized protein</fullName>
    </submittedName>
</protein>
<dbReference type="InParanoid" id="W3WYY6"/>
<gene>
    <name evidence="2" type="ORF">PFICI_08936</name>
</gene>
<evidence type="ECO:0000256" key="1">
    <source>
        <dbReference type="SAM" id="MobiDB-lite"/>
    </source>
</evidence>
<name>W3WYY6_PESFW</name>
<feature type="compositionally biased region" description="Low complexity" evidence="1">
    <location>
        <begin position="581"/>
        <end position="593"/>
    </location>
</feature>
<feature type="compositionally biased region" description="Basic and acidic residues" evidence="1">
    <location>
        <begin position="421"/>
        <end position="432"/>
    </location>
</feature>
<organism evidence="2 3">
    <name type="scientific">Pestalotiopsis fici (strain W106-1 / CGMCC3.15140)</name>
    <dbReference type="NCBI Taxonomy" id="1229662"/>
    <lineage>
        <taxon>Eukaryota</taxon>
        <taxon>Fungi</taxon>
        <taxon>Dikarya</taxon>
        <taxon>Ascomycota</taxon>
        <taxon>Pezizomycotina</taxon>
        <taxon>Sordariomycetes</taxon>
        <taxon>Xylariomycetidae</taxon>
        <taxon>Amphisphaeriales</taxon>
        <taxon>Sporocadaceae</taxon>
        <taxon>Pestalotiopsis</taxon>
    </lineage>
</organism>